<dbReference type="AlphaFoldDB" id="A0A915ET90"/>
<accession>A0A915ET90</accession>
<sequence length="102" mass="11291">MVCPVCHRKAGRDARLALYLSIRDQNHVLVGQRVVVCFKHFSKDKLIRPNNFIVGVEPGAQIIDSLESSPVPANEADDVQTEQQSAALIIPDEVGDKSKLRK</sequence>
<keyword evidence="1" id="KW-1185">Reference proteome</keyword>
<organism evidence="1 2">
    <name type="scientific">Ditylenchus dipsaci</name>
    <dbReference type="NCBI Taxonomy" id="166011"/>
    <lineage>
        <taxon>Eukaryota</taxon>
        <taxon>Metazoa</taxon>
        <taxon>Ecdysozoa</taxon>
        <taxon>Nematoda</taxon>
        <taxon>Chromadorea</taxon>
        <taxon>Rhabditida</taxon>
        <taxon>Tylenchina</taxon>
        <taxon>Tylenchomorpha</taxon>
        <taxon>Sphaerularioidea</taxon>
        <taxon>Anguinidae</taxon>
        <taxon>Anguininae</taxon>
        <taxon>Ditylenchus</taxon>
    </lineage>
</organism>
<dbReference type="Proteomes" id="UP000887574">
    <property type="component" value="Unplaced"/>
</dbReference>
<name>A0A915ET90_9BILA</name>
<dbReference type="WBParaSite" id="jg957">
    <property type="protein sequence ID" value="jg957"/>
    <property type="gene ID" value="jg957"/>
</dbReference>
<evidence type="ECO:0000313" key="2">
    <source>
        <dbReference type="WBParaSite" id="jg957"/>
    </source>
</evidence>
<proteinExistence type="predicted"/>
<reference evidence="2" key="1">
    <citation type="submission" date="2022-11" db="UniProtKB">
        <authorList>
            <consortium name="WormBaseParasite"/>
        </authorList>
    </citation>
    <scope>IDENTIFICATION</scope>
</reference>
<protein>
    <submittedName>
        <fullName evidence="2">THAP-type domain-containing protein</fullName>
    </submittedName>
</protein>
<evidence type="ECO:0000313" key="1">
    <source>
        <dbReference type="Proteomes" id="UP000887574"/>
    </source>
</evidence>